<name>A0ABS7ZSF9_9GAMM</name>
<dbReference type="EMBL" id="JAEDAH010000089">
    <property type="protein sequence ID" value="MCA6064693.1"/>
    <property type="molecule type" value="Genomic_DNA"/>
</dbReference>
<dbReference type="Proteomes" id="UP000714380">
    <property type="component" value="Unassembled WGS sequence"/>
</dbReference>
<feature type="compositionally biased region" description="Basic and acidic residues" evidence="1">
    <location>
        <begin position="41"/>
        <end position="55"/>
    </location>
</feature>
<evidence type="ECO:0000313" key="3">
    <source>
        <dbReference type="Proteomes" id="UP000714380"/>
    </source>
</evidence>
<feature type="non-terminal residue" evidence="2">
    <location>
        <position position="1"/>
    </location>
</feature>
<accession>A0ABS7ZSF9</accession>
<protein>
    <submittedName>
        <fullName evidence="2">Uncharacterized protein</fullName>
    </submittedName>
</protein>
<evidence type="ECO:0000313" key="2">
    <source>
        <dbReference type="EMBL" id="MCA6064693.1"/>
    </source>
</evidence>
<dbReference type="RefSeq" id="WP_225675927.1">
    <property type="nucleotide sequence ID" value="NZ_JAEDAH010000089.1"/>
</dbReference>
<proteinExistence type="predicted"/>
<comment type="caution">
    <text evidence="2">The sequence shown here is derived from an EMBL/GenBank/DDBJ whole genome shotgun (WGS) entry which is preliminary data.</text>
</comment>
<gene>
    <name evidence="2" type="ORF">I9W95_13850</name>
</gene>
<keyword evidence="3" id="KW-1185">Reference proteome</keyword>
<evidence type="ECO:0000256" key="1">
    <source>
        <dbReference type="SAM" id="MobiDB-lite"/>
    </source>
</evidence>
<reference evidence="2 3" key="1">
    <citation type="submission" date="2020-12" db="EMBL/GenBank/DDBJ databases">
        <title>Novel Thalassolituus-related marine hydrocarbonoclastic bacteria mediated algae-derived hydrocarbons mineralization in twilight zone of the northern South China Sea.</title>
        <authorList>
            <person name="Dong C."/>
        </authorList>
    </citation>
    <scope>NUCLEOTIDE SEQUENCE [LARGE SCALE GENOMIC DNA]</scope>
    <source>
        <strain evidence="2 3">IMCC1826</strain>
    </source>
</reference>
<feature type="region of interest" description="Disordered" evidence="1">
    <location>
        <begin position="41"/>
        <end position="64"/>
    </location>
</feature>
<organism evidence="2 3">
    <name type="scientific">Thalassolituus marinus</name>
    <dbReference type="NCBI Taxonomy" id="671053"/>
    <lineage>
        <taxon>Bacteria</taxon>
        <taxon>Pseudomonadati</taxon>
        <taxon>Pseudomonadota</taxon>
        <taxon>Gammaproteobacteria</taxon>
        <taxon>Oceanospirillales</taxon>
        <taxon>Oceanospirillaceae</taxon>
        <taxon>Thalassolituus</taxon>
    </lineage>
</organism>
<sequence>SMHMTVGESTLAKWNKVKEECPDMSITEEFGELPWPLFKEKPGKKVKEREVKDAGEPQFIPHKS</sequence>